<dbReference type="PROSITE" id="PS51892">
    <property type="entry name" value="SUBTILASE"/>
    <property type="match status" value="1"/>
</dbReference>
<keyword evidence="4 6" id="KW-0378">Hydrolase</keyword>
<dbReference type="InterPro" id="IPR010259">
    <property type="entry name" value="S8pro/Inhibitor_I9"/>
</dbReference>
<feature type="domain" description="Inhibitor I9" evidence="10">
    <location>
        <begin position="40"/>
        <end position="105"/>
    </location>
</feature>
<dbReference type="InterPro" id="IPR023828">
    <property type="entry name" value="Peptidase_S8_Ser-AS"/>
</dbReference>
<dbReference type="PROSITE" id="PS00136">
    <property type="entry name" value="SUBTILASE_ASP"/>
    <property type="match status" value="1"/>
</dbReference>
<name>A0A0F7ZQ02_9HYPO</name>
<dbReference type="PROSITE" id="PS00138">
    <property type="entry name" value="SUBTILASE_SER"/>
    <property type="match status" value="1"/>
</dbReference>
<proteinExistence type="inferred from homology"/>
<dbReference type="SUPFAM" id="SSF54897">
    <property type="entry name" value="Protease propeptides/inhibitors"/>
    <property type="match status" value="1"/>
</dbReference>
<evidence type="ECO:0000256" key="8">
    <source>
        <dbReference type="SAM" id="SignalP"/>
    </source>
</evidence>
<feature type="active site" description="Charge relay system" evidence="6">
    <location>
        <position position="333"/>
    </location>
</feature>
<feature type="active site" description="Charge relay system" evidence="6">
    <location>
        <position position="178"/>
    </location>
</feature>
<dbReference type="FunFam" id="3.40.50.200:FF:000014">
    <property type="entry name" value="Proteinase K"/>
    <property type="match status" value="1"/>
</dbReference>
<dbReference type="AlphaFoldDB" id="A0A0F7ZQ02"/>
<evidence type="ECO:0000256" key="7">
    <source>
        <dbReference type="RuleBase" id="RU003355"/>
    </source>
</evidence>
<dbReference type="InterPro" id="IPR023827">
    <property type="entry name" value="Peptidase_S8_Asp-AS"/>
</dbReference>
<evidence type="ECO:0000259" key="9">
    <source>
        <dbReference type="Pfam" id="PF00082"/>
    </source>
</evidence>
<dbReference type="GO" id="GO:0006508">
    <property type="term" value="P:proteolysis"/>
    <property type="evidence" value="ECO:0007669"/>
    <property type="project" value="UniProtKB-KW"/>
</dbReference>
<sequence>MKLSIFLSILPAILASPVARRAEPAPVLVPRDISRLIPGKYIVKFKDGMSIAAVDETVQALSSKADHVYNHAFRGFAGALSDKDIQTLRSHPDVDYLEQDAIITLTSIVQQDGADWGLARLSSRTPGGTTYSYDDSAGAGSCAYVIDTGVDGSHPDFEGRASMLKSFIDGEETDGNGHGTHCAGTIGSATYGVAKKTSIYGVKVLTDAGSGALSGVIAGMDYVAQDSKSRSCPKGSVANMSLGGGYSAAINQAAAALVSSGVFLAVAAGNDNGDASNTSPASEPTVCCIGASDISDNRSSFSNYGSPVKVFAPGTNIKSTWLNGGVNTISGTSMATPHITGLGAYLAALEGFSSPDALCKRIQSLATKNALSGVPDGTVNYLAFNGVGQ</sequence>
<evidence type="ECO:0000313" key="11">
    <source>
        <dbReference type="EMBL" id="KJZ76395.1"/>
    </source>
</evidence>
<dbReference type="Proteomes" id="UP000054481">
    <property type="component" value="Unassembled WGS sequence"/>
</dbReference>
<evidence type="ECO:0000259" key="10">
    <source>
        <dbReference type="Pfam" id="PF05922"/>
    </source>
</evidence>
<evidence type="ECO:0000256" key="5">
    <source>
        <dbReference type="ARBA" id="ARBA00022825"/>
    </source>
</evidence>
<dbReference type="Pfam" id="PF00082">
    <property type="entry name" value="Peptidase_S8"/>
    <property type="match status" value="1"/>
</dbReference>
<dbReference type="PROSITE" id="PS00137">
    <property type="entry name" value="SUBTILASE_HIS"/>
    <property type="match status" value="1"/>
</dbReference>
<dbReference type="GO" id="GO:0004252">
    <property type="term" value="F:serine-type endopeptidase activity"/>
    <property type="evidence" value="ECO:0007669"/>
    <property type="project" value="UniProtKB-UniRule"/>
</dbReference>
<dbReference type="InterPro" id="IPR015500">
    <property type="entry name" value="Peptidase_S8_subtilisin-rel"/>
</dbReference>
<evidence type="ECO:0000256" key="1">
    <source>
        <dbReference type="ARBA" id="ARBA00011073"/>
    </source>
</evidence>
<evidence type="ECO:0000256" key="3">
    <source>
        <dbReference type="ARBA" id="ARBA00022729"/>
    </source>
</evidence>
<dbReference type="PANTHER" id="PTHR43806:SF58">
    <property type="entry name" value="ALKALINE PROTEASE 1-RELATED"/>
    <property type="match status" value="1"/>
</dbReference>
<dbReference type="InterPro" id="IPR000209">
    <property type="entry name" value="Peptidase_S8/S53_dom"/>
</dbReference>
<dbReference type="Pfam" id="PF05922">
    <property type="entry name" value="Inhibitor_I9"/>
    <property type="match status" value="1"/>
</dbReference>
<feature type="signal peptide" evidence="8">
    <location>
        <begin position="1"/>
        <end position="15"/>
    </location>
</feature>
<keyword evidence="3 8" id="KW-0732">Signal</keyword>
<reference evidence="11 12" key="1">
    <citation type="journal article" date="2014" name="Genome Biol. Evol.">
        <title>Comparative genomics and transcriptomics analyses reveal divergent lifestyle features of nematode endoparasitic fungus Hirsutella minnesotensis.</title>
        <authorList>
            <person name="Lai Y."/>
            <person name="Liu K."/>
            <person name="Zhang X."/>
            <person name="Zhang X."/>
            <person name="Li K."/>
            <person name="Wang N."/>
            <person name="Shu C."/>
            <person name="Wu Y."/>
            <person name="Wang C."/>
            <person name="Bushley K.E."/>
            <person name="Xiang M."/>
            <person name="Liu X."/>
        </authorList>
    </citation>
    <scope>NUCLEOTIDE SEQUENCE [LARGE SCALE GENOMIC DNA]</scope>
    <source>
        <strain evidence="11 12">3608</strain>
    </source>
</reference>
<dbReference type="GO" id="GO:0005576">
    <property type="term" value="C:extracellular region"/>
    <property type="evidence" value="ECO:0007669"/>
    <property type="project" value="UniProtKB-ARBA"/>
</dbReference>
<keyword evidence="5 6" id="KW-0720">Serine protease</keyword>
<gene>
    <name evidence="11" type="ORF">HIM_04124</name>
</gene>
<dbReference type="PRINTS" id="PR00723">
    <property type="entry name" value="SUBTILISIN"/>
</dbReference>
<dbReference type="InterPro" id="IPR036852">
    <property type="entry name" value="Peptidase_S8/S53_dom_sf"/>
</dbReference>
<dbReference type="PANTHER" id="PTHR43806">
    <property type="entry name" value="PEPTIDASE S8"/>
    <property type="match status" value="1"/>
</dbReference>
<dbReference type="Gene3D" id="3.30.70.80">
    <property type="entry name" value="Peptidase S8 propeptide/proteinase inhibitor I9"/>
    <property type="match status" value="1"/>
</dbReference>
<dbReference type="InterPro" id="IPR050131">
    <property type="entry name" value="Peptidase_S8_subtilisin-like"/>
</dbReference>
<organism evidence="11 12">
    <name type="scientific">Hirsutella minnesotensis 3608</name>
    <dbReference type="NCBI Taxonomy" id="1043627"/>
    <lineage>
        <taxon>Eukaryota</taxon>
        <taxon>Fungi</taxon>
        <taxon>Dikarya</taxon>
        <taxon>Ascomycota</taxon>
        <taxon>Pezizomycotina</taxon>
        <taxon>Sordariomycetes</taxon>
        <taxon>Hypocreomycetidae</taxon>
        <taxon>Hypocreales</taxon>
        <taxon>Ophiocordycipitaceae</taxon>
        <taxon>Hirsutella</taxon>
    </lineage>
</organism>
<dbReference type="OrthoDB" id="206201at2759"/>
<evidence type="ECO:0000256" key="2">
    <source>
        <dbReference type="ARBA" id="ARBA00022670"/>
    </source>
</evidence>
<evidence type="ECO:0000256" key="6">
    <source>
        <dbReference type="PROSITE-ProRule" id="PRU01240"/>
    </source>
</evidence>
<keyword evidence="12" id="KW-1185">Reference proteome</keyword>
<evidence type="ECO:0000256" key="4">
    <source>
        <dbReference type="ARBA" id="ARBA00022801"/>
    </source>
</evidence>
<dbReference type="CDD" id="cd04077">
    <property type="entry name" value="Peptidases_S8_PCSK9_ProteinaseK_like"/>
    <property type="match status" value="1"/>
</dbReference>
<dbReference type="EMBL" id="KQ030511">
    <property type="protein sequence ID" value="KJZ76395.1"/>
    <property type="molecule type" value="Genomic_DNA"/>
</dbReference>
<dbReference type="Gene3D" id="3.40.50.200">
    <property type="entry name" value="Peptidase S8/S53 domain"/>
    <property type="match status" value="1"/>
</dbReference>
<dbReference type="InterPro" id="IPR034193">
    <property type="entry name" value="PCSK9_ProteinaseK-like"/>
</dbReference>
<evidence type="ECO:0000313" key="12">
    <source>
        <dbReference type="Proteomes" id="UP000054481"/>
    </source>
</evidence>
<dbReference type="InterPro" id="IPR037045">
    <property type="entry name" value="S8pro/Inhibitor_I9_sf"/>
</dbReference>
<keyword evidence="2 6" id="KW-0645">Protease</keyword>
<comment type="similarity">
    <text evidence="1 6 7">Belongs to the peptidase S8 family.</text>
</comment>
<dbReference type="SUPFAM" id="SSF52743">
    <property type="entry name" value="Subtilisin-like"/>
    <property type="match status" value="1"/>
</dbReference>
<protein>
    <submittedName>
        <fullName evidence="11">Cuticle-degrading protease</fullName>
    </submittedName>
</protein>
<accession>A0A0F7ZQ02</accession>
<feature type="domain" description="Peptidase S8/S53" evidence="9">
    <location>
        <begin position="145"/>
        <end position="368"/>
    </location>
</feature>
<feature type="chain" id="PRO_5012655615" evidence="8">
    <location>
        <begin position="16"/>
        <end position="389"/>
    </location>
</feature>
<feature type="active site" description="Charge relay system" evidence="6">
    <location>
        <position position="147"/>
    </location>
</feature>
<dbReference type="InterPro" id="IPR022398">
    <property type="entry name" value="Peptidase_S8_His-AS"/>
</dbReference>